<evidence type="ECO:0000313" key="3">
    <source>
        <dbReference type="Proteomes" id="UP001431783"/>
    </source>
</evidence>
<dbReference type="AlphaFoldDB" id="A0AAW1UX75"/>
<comment type="caution">
    <text evidence="2">The sequence shown here is derived from an EMBL/GenBank/DDBJ whole genome shotgun (WGS) entry which is preliminary data.</text>
</comment>
<feature type="region of interest" description="Disordered" evidence="1">
    <location>
        <begin position="49"/>
        <end position="87"/>
    </location>
</feature>
<proteinExistence type="predicted"/>
<feature type="non-terminal residue" evidence="2">
    <location>
        <position position="1"/>
    </location>
</feature>
<name>A0AAW1UX75_9CUCU</name>
<reference evidence="2 3" key="1">
    <citation type="submission" date="2023-03" db="EMBL/GenBank/DDBJ databases">
        <title>Genome insight into feeding habits of ladybird beetles.</title>
        <authorList>
            <person name="Li H.-S."/>
            <person name="Huang Y.-H."/>
            <person name="Pang H."/>
        </authorList>
    </citation>
    <scope>NUCLEOTIDE SEQUENCE [LARGE SCALE GENOMIC DNA]</scope>
    <source>
        <strain evidence="2">SYSU_2023b</strain>
        <tissue evidence="2">Whole body</tissue>
    </source>
</reference>
<evidence type="ECO:0000256" key="1">
    <source>
        <dbReference type="SAM" id="MobiDB-lite"/>
    </source>
</evidence>
<dbReference type="EMBL" id="JARQZJ010000095">
    <property type="protein sequence ID" value="KAK9885441.1"/>
    <property type="molecule type" value="Genomic_DNA"/>
</dbReference>
<keyword evidence="3" id="KW-1185">Reference proteome</keyword>
<feature type="compositionally biased region" description="Basic and acidic residues" evidence="1">
    <location>
        <begin position="67"/>
        <end position="87"/>
    </location>
</feature>
<dbReference type="Proteomes" id="UP001431783">
    <property type="component" value="Unassembled WGS sequence"/>
</dbReference>
<evidence type="ECO:0000313" key="2">
    <source>
        <dbReference type="EMBL" id="KAK9885441.1"/>
    </source>
</evidence>
<protein>
    <submittedName>
        <fullName evidence="2">Uncharacterized protein</fullName>
    </submittedName>
</protein>
<sequence length="87" mass="10217">SKDSKQRETISTENLSCKELNTNYQRSNTHADTKDRYVIIHLDIAGMERTEKRDPQRPLGPRVTPLFHEKKEPIRREKEAKSVDQIN</sequence>
<accession>A0AAW1UX75</accession>
<organism evidence="2 3">
    <name type="scientific">Henosepilachna vigintioctopunctata</name>
    <dbReference type="NCBI Taxonomy" id="420089"/>
    <lineage>
        <taxon>Eukaryota</taxon>
        <taxon>Metazoa</taxon>
        <taxon>Ecdysozoa</taxon>
        <taxon>Arthropoda</taxon>
        <taxon>Hexapoda</taxon>
        <taxon>Insecta</taxon>
        <taxon>Pterygota</taxon>
        <taxon>Neoptera</taxon>
        <taxon>Endopterygota</taxon>
        <taxon>Coleoptera</taxon>
        <taxon>Polyphaga</taxon>
        <taxon>Cucujiformia</taxon>
        <taxon>Coccinelloidea</taxon>
        <taxon>Coccinellidae</taxon>
        <taxon>Epilachninae</taxon>
        <taxon>Epilachnini</taxon>
        <taxon>Henosepilachna</taxon>
    </lineage>
</organism>
<gene>
    <name evidence="2" type="ORF">WA026_010937</name>
</gene>